<feature type="domain" description="HTH LytTR-type" evidence="5">
    <location>
        <begin position="133"/>
        <end position="233"/>
    </location>
</feature>
<keyword evidence="3" id="KW-0597">Phosphoprotein</keyword>
<dbReference type="Pfam" id="PF00072">
    <property type="entry name" value="Response_reg"/>
    <property type="match status" value="1"/>
</dbReference>
<dbReference type="SMART" id="SM00850">
    <property type="entry name" value="LytTR"/>
    <property type="match status" value="1"/>
</dbReference>
<proteinExistence type="predicted"/>
<dbReference type="Proteomes" id="UP000440004">
    <property type="component" value="Unassembled WGS sequence"/>
</dbReference>
<organism evidence="6 7">
    <name type="scientific">Alkalibaculum sporogenes</name>
    <dbReference type="NCBI Taxonomy" id="2655001"/>
    <lineage>
        <taxon>Bacteria</taxon>
        <taxon>Bacillati</taxon>
        <taxon>Bacillota</taxon>
        <taxon>Clostridia</taxon>
        <taxon>Eubacteriales</taxon>
        <taxon>Eubacteriaceae</taxon>
        <taxon>Alkalibaculum</taxon>
    </lineage>
</organism>
<evidence type="ECO:0000256" key="1">
    <source>
        <dbReference type="ARBA" id="ARBA00018672"/>
    </source>
</evidence>
<name>A0A6A7K4G2_9FIRM</name>
<feature type="modified residue" description="4-aspartylphosphate" evidence="3">
    <location>
        <position position="60"/>
    </location>
</feature>
<comment type="caution">
    <text evidence="6">The sequence shown here is derived from an EMBL/GenBank/DDBJ whole genome shotgun (WGS) entry which is preliminary data.</text>
</comment>
<evidence type="ECO:0000256" key="3">
    <source>
        <dbReference type="PROSITE-ProRule" id="PRU00169"/>
    </source>
</evidence>
<dbReference type="GO" id="GO:0000156">
    <property type="term" value="F:phosphorelay response regulator activity"/>
    <property type="evidence" value="ECO:0007669"/>
    <property type="project" value="InterPro"/>
</dbReference>
<dbReference type="PANTHER" id="PTHR37299">
    <property type="entry name" value="TRANSCRIPTIONAL REGULATOR-RELATED"/>
    <property type="match status" value="1"/>
</dbReference>
<dbReference type="AlphaFoldDB" id="A0A6A7K4G2"/>
<evidence type="ECO:0000259" key="4">
    <source>
        <dbReference type="PROSITE" id="PS50110"/>
    </source>
</evidence>
<dbReference type="GO" id="GO:0003677">
    <property type="term" value="F:DNA binding"/>
    <property type="evidence" value="ECO:0007669"/>
    <property type="project" value="InterPro"/>
</dbReference>
<dbReference type="EMBL" id="WHNX01000001">
    <property type="protein sequence ID" value="MPW24342.1"/>
    <property type="molecule type" value="Genomic_DNA"/>
</dbReference>
<dbReference type="Pfam" id="PF04397">
    <property type="entry name" value="LytTR"/>
    <property type="match status" value="1"/>
</dbReference>
<evidence type="ECO:0000313" key="6">
    <source>
        <dbReference type="EMBL" id="MPW24342.1"/>
    </source>
</evidence>
<reference evidence="6 7" key="1">
    <citation type="submission" date="2019-10" db="EMBL/GenBank/DDBJ databases">
        <title>Alkalibaculum tamaniensis sp.nov., a new alkaliphilic acetogen, isolated on methoxylated aromatics from a mud volcano.</title>
        <authorList>
            <person name="Khomyakova M.A."/>
            <person name="Merkel A.Y."/>
            <person name="Bonch-Osmolovskaya E.A."/>
            <person name="Slobodkin A.I."/>
        </authorList>
    </citation>
    <scope>NUCLEOTIDE SEQUENCE [LARGE SCALE GENOMIC DNA]</scope>
    <source>
        <strain evidence="6 7">M08DMB</strain>
    </source>
</reference>
<sequence>MYNISICEDDLVFLKALKITVETYLKKLNSIFIVDCFMDGEALLSEVSQNNMRYDVIFFDIDLPAASGIEIARKIRQFDDCSLFIFITSMNDKVYQIFELDTFNFIRKEYFEDEIKEVLDLLIKKLNENNETYEFKTKDGAIRLKLHDILYFERNNRNIEIHTKDSVYITNNINLTDLIKQLKDKGFYEIYRGILINLNYVKYIENNTVILTTSDKLPISRRKFIEFKRIFFENL</sequence>
<gene>
    <name evidence="6" type="ORF">GC105_00860</name>
</gene>
<dbReference type="InterPro" id="IPR001789">
    <property type="entry name" value="Sig_transdc_resp-reg_receiver"/>
</dbReference>
<dbReference type="PROSITE" id="PS50110">
    <property type="entry name" value="RESPONSE_REGULATORY"/>
    <property type="match status" value="1"/>
</dbReference>
<comment type="function">
    <text evidence="2">May play the central regulatory role in sporulation. It may be an element of the effector pathway responsible for the activation of sporulation genes in response to nutritional stress. Spo0A may act in concert with spo0H (a sigma factor) to control the expression of some genes that are critical to the sporulation process.</text>
</comment>
<dbReference type="InterPro" id="IPR046947">
    <property type="entry name" value="LytR-like"/>
</dbReference>
<dbReference type="InterPro" id="IPR011006">
    <property type="entry name" value="CheY-like_superfamily"/>
</dbReference>
<dbReference type="SUPFAM" id="SSF52172">
    <property type="entry name" value="CheY-like"/>
    <property type="match status" value="1"/>
</dbReference>
<dbReference type="Gene3D" id="2.40.50.1020">
    <property type="entry name" value="LytTr DNA-binding domain"/>
    <property type="match status" value="1"/>
</dbReference>
<dbReference type="InterPro" id="IPR007492">
    <property type="entry name" value="LytTR_DNA-bd_dom"/>
</dbReference>
<evidence type="ECO:0000256" key="2">
    <source>
        <dbReference type="ARBA" id="ARBA00024867"/>
    </source>
</evidence>
<dbReference type="RefSeq" id="WP_152800728.1">
    <property type="nucleotide sequence ID" value="NZ_WHNX01000001.1"/>
</dbReference>
<evidence type="ECO:0000259" key="5">
    <source>
        <dbReference type="PROSITE" id="PS50930"/>
    </source>
</evidence>
<keyword evidence="7" id="KW-1185">Reference proteome</keyword>
<dbReference type="PROSITE" id="PS50930">
    <property type="entry name" value="HTH_LYTTR"/>
    <property type="match status" value="1"/>
</dbReference>
<protein>
    <recommendedName>
        <fullName evidence="1">Stage 0 sporulation protein A homolog</fullName>
    </recommendedName>
</protein>
<dbReference type="Gene3D" id="3.40.50.2300">
    <property type="match status" value="1"/>
</dbReference>
<feature type="domain" description="Response regulatory" evidence="4">
    <location>
        <begin position="3"/>
        <end position="123"/>
    </location>
</feature>
<dbReference type="PANTHER" id="PTHR37299:SF1">
    <property type="entry name" value="STAGE 0 SPORULATION PROTEIN A HOMOLOG"/>
    <property type="match status" value="1"/>
</dbReference>
<evidence type="ECO:0000313" key="7">
    <source>
        <dbReference type="Proteomes" id="UP000440004"/>
    </source>
</evidence>
<dbReference type="SMART" id="SM00448">
    <property type="entry name" value="REC"/>
    <property type="match status" value="1"/>
</dbReference>
<accession>A0A6A7K4G2</accession>